<reference evidence="4 5" key="1">
    <citation type="submission" date="2023-07" db="EMBL/GenBank/DDBJ databases">
        <title>Sequencing the genomes of 1000 actinobacteria strains.</title>
        <authorList>
            <person name="Klenk H.-P."/>
        </authorList>
    </citation>
    <scope>NUCLEOTIDE SEQUENCE [LARGE SCALE GENOMIC DNA]</scope>
    <source>
        <strain evidence="4 5">DSM 14785</strain>
    </source>
</reference>
<feature type="domain" description="HTH tetR-type" evidence="3">
    <location>
        <begin position="4"/>
        <end position="64"/>
    </location>
</feature>
<sequence>MARRPTRQAILDAAITVAARRGITGASMDEVAEEAQVAKGSLYYNFDSKDALFSEVLRTGFTRLVDTVSAARTGLTGRAALRSVAVATMTLLQTNPELAKLMAAELFRTDRTWGDALAPIRSDVAVHFRDVLREVRAEQGADPATVTGISGAALLGALAVASLDWLLFHPDLDVQVAVDEVLVTVGA</sequence>
<dbReference type="PROSITE" id="PS50977">
    <property type="entry name" value="HTH_TETR_2"/>
    <property type="match status" value="1"/>
</dbReference>
<dbReference type="EMBL" id="JAUSVM010000001">
    <property type="protein sequence ID" value="MDQ0425629.1"/>
    <property type="molecule type" value="Genomic_DNA"/>
</dbReference>
<proteinExistence type="predicted"/>
<dbReference type="Proteomes" id="UP001240250">
    <property type="component" value="Unassembled WGS sequence"/>
</dbReference>
<feature type="DNA-binding region" description="H-T-H motif" evidence="2">
    <location>
        <begin position="27"/>
        <end position="46"/>
    </location>
</feature>
<name>A0ABU0GJT5_9CELL</name>
<dbReference type="PANTHER" id="PTHR30055:SF226">
    <property type="entry name" value="HTH-TYPE TRANSCRIPTIONAL REGULATOR PKSA"/>
    <property type="match status" value="1"/>
</dbReference>
<dbReference type="PRINTS" id="PR00455">
    <property type="entry name" value="HTHTETR"/>
</dbReference>
<evidence type="ECO:0000256" key="1">
    <source>
        <dbReference type="ARBA" id="ARBA00023125"/>
    </source>
</evidence>
<comment type="caution">
    <text evidence="4">The sequence shown here is derived from an EMBL/GenBank/DDBJ whole genome shotgun (WGS) entry which is preliminary data.</text>
</comment>
<organism evidence="4 5">
    <name type="scientific">Cellulomonas iranensis</name>
    <dbReference type="NCBI Taxonomy" id="76862"/>
    <lineage>
        <taxon>Bacteria</taxon>
        <taxon>Bacillati</taxon>
        <taxon>Actinomycetota</taxon>
        <taxon>Actinomycetes</taxon>
        <taxon>Micrococcales</taxon>
        <taxon>Cellulomonadaceae</taxon>
        <taxon>Cellulomonas</taxon>
    </lineage>
</organism>
<dbReference type="Gene3D" id="1.10.357.10">
    <property type="entry name" value="Tetracycline Repressor, domain 2"/>
    <property type="match status" value="1"/>
</dbReference>
<dbReference type="Pfam" id="PF00440">
    <property type="entry name" value="TetR_N"/>
    <property type="match status" value="1"/>
</dbReference>
<evidence type="ECO:0000256" key="2">
    <source>
        <dbReference type="PROSITE-ProRule" id="PRU00335"/>
    </source>
</evidence>
<keyword evidence="5" id="KW-1185">Reference proteome</keyword>
<keyword evidence="1 2" id="KW-0238">DNA-binding</keyword>
<dbReference type="InterPro" id="IPR001647">
    <property type="entry name" value="HTH_TetR"/>
</dbReference>
<dbReference type="Gene3D" id="1.10.10.60">
    <property type="entry name" value="Homeodomain-like"/>
    <property type="match status" value="1"/>
</dbReference>
<evidence type="ECO:0000313" key="4">
    <source>
        <dbReference type="EMBL" id="MDQ0425629.1"/>
    </source>
</evidence>
<evidence type="ECO:0000259" key="3">
    <source>
        <dbReference type="PROSITE" id="PS50977"/>
    </source>
</evidence>
<dbReference type="RefSeq" id="WP_062104188.1">
    <property type="nucleotide sequence ID" value="NZ_CP194061.1"/>
</dbReference>
<dbReference type="SUPFAM" id="SSF46689">
    <property type="entry name" value="Homeodomain-like"/>
    <property type="match status" value="1"/>
</dbReference>
<gene>
    <name evidence="4" type="ORF">JO380_002010</name>
</gene>
<protein>
    <submittedName>
        <fullName evidence="4">AcrR family transcriptional regulator</fullName>
    </submittedName>
</protein>
<accession>A0ABU0GJT5</accession>
<dbReference type="InterPro" id="IPR009057">
    <property type="entry name" value="Homeodomain-like_sf"/>
</dbReference>
<dbReference type="InterPro" id="IPR050109">
    <property type="entry name" value="HTH-type_TetR-like_transc_reg"/>
</dbReference>
<evidence type="ECO:0000313" key="5">
    <source>
        <dbReference type="Proteomes" id="UP001240250"/>
    </source>
</evidence>
<dbReference type="PANTHER" id="PTHR30055">
    <property type="entry name" value="HTH-TYPE TRANSCRIPTIONAL REGULATOR RUTR"/>
    <property type="match status" value="1"/>
</dbReference>